<keyword evidence="16" id="KW-1185">Reference proteome</keyword>
<evidence type="ECO:0000256" key="1">
    <source>
        <dbReference type="ARBA" id="ARBA00006432"/>
    </source>
</evidence>
<dbReference type="OrthoDB" id="1700726at2759"/>
<evidence type="ECO:0000256" key="6">
    <source>
        <dbReference type="ARBA" id="ARBA00024469"/>
    </source>
</evidence>
<comment type="similarity">
    <text evidence="1 13">Belongs to the ATP-dependent AMP-binding enzyme family.</text>
</comment>
<comment type="function">
    <text evidence="13">Catalyzes the conversion of long-chain fatty acids to their active form acyl-CoAs for both synthesis of cellular lipids, and degradation via beta-oxidation.</text>
</comment>
<dbReference type="PROSITE" id="PS00455">
    <property type="entry name" value="AMP_BINDING"/>
    <property type="match status" value="1"/>
</dbReference>
<dbReference type="InterPro" id="IPR000873">
    <property type="entry name" value="AMP-dep_synth/lig_dom"/>
</dbReference>
<comment type="catalytic activity">
    <reaction evidence="11">
        <text>(E)-hexadec-2-enoate + ATP + CoA = (2E)-hexadecenoyl-CoA + AMP + diphosphate</text>
        <dbReference type="Rhea" id="RHEA:36139"/>
        <dbReference type="ChEBI" id="CHEBI:30616"/>
        <dbReference type="ChEBI" id="CHEBI:33019"/>
        <dbReference type="ChEBI" id="CHEBI:57287"/>
        <dbReference type="ChEBI" id="CHEBI:61526"/>
        <dbReference type="ChEBI" id="CHEBI:72745"/>
        <dbReference type="ChEBI" id="CHEBI:456215"/>
    </reaction>
    <physiologicalReaction direction="left-to-right" evidence="11">
        <dbReference type="Rhea" id="RHEA:36140"/>
    </physiologicalReaction>
</comment>
<dbReference type="GO" id="GO:0047676">
    <property type="term" value="F:arachidonate-CoA ligase activity"/>
    <property type="evidence" value="ECO:0007669"/>
    <property type="project" value="UniProtKB-EC"/>
</dbReference>
<dbReference type="EC" id="6.2.1.3" evidence="13"/>
<dbReference type="GO" id="GO:0005783">
    <property type="term" value="C:endoplasmic reticulum"/>
    <property type="evidence" value="ECO:0000318"/>
    <property type="project" value="GO_Central"/>
</dbReference>
<dbReference type="GO" id="GO:0016020">
    <property type="term" value="C:membrane"/>
    <property type="evidence" value="ECO:0000318"/>
    <property type="project" value="GO_Central"/>
</dbReference>
<reference evidence="15 16" key="1">
    <citation type="journal article" date="2011" name="Science">
        <title>The ecoresponsive genome of Daphnia pulex.</title>
        <authorList>
            <person name="Colbourne J.K."/>
            <person name="Pfrender M.E."/>
            <person name="Gilbert D."/>
            <person name="Thomas W.K."/>
            <person name="Tucker A."/>
            <person name="Oakley T.H."/>
            <person name="Tokishita S."/>
            <person name="Aerts A."/>
            <person name="Arnold G.J."/>
            <person name="Basu M.K."/>
            <person name="Bauer D.J."/>
            <person name="Caceres C.E."/>
            <person name="Carmel L."/>
            <person name="Casola C."/>
            <person name="Choi J.H."/>
            <person name="Detter J.C."/>
            <person name="Dong Q."/>
            <person name="Dusheyko S."/>
            <person name="Eads B.D."/>
            <person name="Frohlich T."/>
            <person name="Geiler-Samerotte K.A."/>
            <person name="Gerlach D."/>
            <person name="Hatcher P."/>
            <person name="Jogdeo S."/>
            <person name="Krijgsveld J."/>
            <person name="Kriventseva E.V."/>
            <person name="Kultz D."/>
            <person name="Laforsch C."/>
            <person name="Lindquist E."/>
            <person name="Lopez J."/>
            <person name="Manak J.R."/>
            <person name="Muller J."/>
            <person name="Pangilinan J."/>
            <person name="Patwardhan R.P."/>
            <person name="Pitluck S."/>
            <person name="Pritham E.J."/>
            <person name="Rechtsteiner A."/>
            <person name="Rho M."/>
            <person name="Rogozin I.B."/>
            <person name="Sakarya O."/>
            <person name="Salamov A."/>
            <person name="Schaack S."/>
            <person name="Shapiro H."/>
            <person name="Shiga Y."/>
            <person name="Skalitzky C."/>
            <person name="Smith Z."/>
            <person name="Souvorov A."/>
            <person name="Sung W."/>
            <person name="Tang Z."/>
            <person name="Tsuchiya D."/>
            <person name="Tu H."/>
            <person name="Vos H."/>
            <person name="Wang M."/>
            <person name="Wolf Y.I."/>
            <person name="Yamagata H."/>
            <person name="Yamada T."/>
            <person name="Ye Y."/>
            <person name="Shaw J.R."/>
            <person name="Andrews J."/>
            <person name="Crease T.J."/>
            <person name="Tang H."/>
            <person name="Lucas S.M."/>
            <person name="Robertson H.M."/>
            <person name="Bork P."/>
            <person name="Koonin E.V."/>
            <person name="Zdobnov E.M."/>
            <person name="Grigoriev I.V."/>
            <person name="Lynch M."/>
            <person name="Boore J.L."/>
        </authorList>
    </citation>
    <scope>NUCLEOTIDE SEQUENCE [LARGE SCALE GENOMIC DNA]</scope>
</reference>
<evidence type="ECO:0000256" key="8">
    <source>
        <dbReference type="ARBA" id="ARBA00024495"/>
    </source>
</evidence>
<keyword evidence="4 13" id="KW-0276">Fatty acid metabolism</keyword>
<dbReference type="SUPFAM" id="SSF56801">
    <property type="entry name" value="Acetyl-CoA synthetase-like"/>
    <property type="match status" value="1"/>
</dbReference>
<dbReference type="EMBL" id="GL732542">
    <property type="protein sequence ID" value="EFX81815.1"/>
    <property type="molecule type" value="Genomic_DNA"/>
</dbReference>
<dbReference type="InterPro" id="IPR020845">
    <property type="entry name" value="AMP-binding_CS"/>
</dbReference>
<name>E9GFG1_DAPPU</name>
<dbReference type="FunCoup" id="E9GFG1">
    <property type="interactions" value="601"/>
</dbReference>
<dbReference type="eggNOG" id="KOG1256">
    <property type="taxonomic scope" value="Eukaryota"/>
</dbReference>
<evidence type="ECO:0000256" key="12">
    <source>
        <dbReference type="ARBA" id="ARBA00049139"/>
    </source>
</evidence>
<feature type="domain" description="AMP-dependent synthetase/ligase" evidence="14">
    <location>
        <begin position="89"/>
        <end position="493"/>
    </location>
</feature>
<evidence type="ECO:0000256" key="2">
    <source>
        <dbReference type="ARBA" id="ARBA00022598"/>
    </source>
</evidence>
<evidence type="ECO:0000256" key="4">
    <source>
        <dbReference type="ARBA" id="ARBA00022832"/>
    </source>
</evidence>
<keyword evidence="2 13" id="KW-0436">Ligase</keyword>
<dbReference type="AlphaFoldDB" id="E9GFG1"/>
<gene>
    <name evidence="15" type="ORF">DAPPUDRAFT_211056</name>
</gene>
<dbReference type="Proteomes" id="UP000000305">
    <property type="component" value="Unassembled WGS sequence"/>
</dbReference>
<dbReference type="GO" id="GO:0004467">
    <property type="term" value="F:long-chain fatty acid-CoA ligase activity"/>
    <property type="evidence" value="ECO:0000318"/>
    <property type="project" value="GO_Central"/>
</dbReference>
<evidence type="ECO:0000256" key="13">
    <source>
        <dbReference type="RuleBase" id="RU369030"/>
    </source>
</evidence>
<dbReference type="PANTHER" id="PTHR43272:SF107">
    <property type="entry name" value="LONG-CHAIN-FATTY-ACID--COA LIGASE 5"/>
    <property type="match status" value="1"/>
</dbReference>
<comment type="catalytic activity">
    <reaction evidence="12">
        <text>hexadecanoate + ATP + CoA = hexadecanoyl-CoA + AMP + diphosphate</text>
        <dbReference type="Rhea" id="RHEA:30751"/>
        <dbReference type="ChEBI" id="CHEBI:7896"/>
        <dbReference type="ChEBI" id="CHEBI:30616"/>
        <dbReference type="ChEBI" id="CHEBI:33019"/>
        <dbReference type="ChEBI" id="CHEBI:57287"/>
        <dbReference type="ChEBI" id="CHEBI:57379"/>
        <dbReference type="ChEBI" id="CHEBI:456215"/>
    </reaction>
    <physiologicalReaction direction="left-to-right" evidence="12">
        <dbReference type="Rhea" id="RHEA:30752"/>
    </physiologicalReaction>
</comment>
<evidence type="ECO:0000256" key="9">
    <source>
        <dbReference type="ARBA" id="ARBA00024532"/>
    </source>
</evidence>
<comment type="catalytic activity">
    <reaction evidence="6">
        <text>5-hydroxy-(6E,8Z,11Z,14Z)-eicosatetraenoate + ATP + CoA = 5-hydroxy-(6E,8Z,11Z,14Z)-eicosatetraenoyl-CoA + AMP + diphosphate</text>
        <dbReference type="Rhea" id="RHEA:52108"/>
        <dbReference type="ChEBI" id="CHEBI:30616"/>
        <dbReference type="ChEBI" id="CHEBI:33019"/>
        <dbReference type="ChEBI" id="CHEBI:57287"/>
        <dbReference type="ChEBI" id="CHEBI:65341"/>
        <dbReference type="ChEBI" id="CHEBI:136407"/>
        <dbReference type="ChEBI" id="CHEBI:456215"/>
    </reaction>
    <physiologicalReaction direction="left-to-right" evidence="6">
        <dbReference type="Rhea" id="RHEA:52109"/>
    </physiologicalReaction>
</comment>
<comment type="catalytic activity">
    <reaction evidence="7">
        <text>a long-chain fatty acid + ATP + CoA = a long-chain fatty acyl-CoA + AMP + diphosphate</text>
        <dbReference type="Rhea" id="RHEA:15421"/>
        <dbReference type="ChEBI" id="CHEBI:30616"/>
        <dbReference type="ChEBI" id="CHEBI:33019"/>
        <dbReference type="ChEBI" id="CHEBI:57287"/>
        <dbReference type="ChEBI" id="CHEBI:57560"/>
        <dbReference type="ChEBI" id="CHEBI:83139"/>
        <dbReference type="ChEBI" id="CHEBI:456215"/>
        <dbReference type="EC" id="6.2.1.3"/>
    </reaction>
    <physiologicalReaction direction="left-to-right" evidence="7">
        <dbReference type="Rhea" id="RHEA:15422"/>
    </physiologicalReaction>
</comment>
<dbReference type="PANTHER" id="PTHR43272">
    <property type="entry name" value="LONG-CHAIN-FATTY-ACID--COA LIGASE"/>
    <property type="match status" value="1"/>
</dbReference>
<dbReference type="KEGG" id="dpx:DAPPUDRAFT_211056"/>
<dbReference type="Gene3D" id="3.40.50.12780">
    <property type="entry name" value="N-terminal domain of ligase-like"/>
    <property type="match status" value="1"/>
</dbReference>
<evidence type="ECO:0000313" key="16">
    <source>
        <dbReference type="Proteomes" id="UP000000305"/>
    </source>
</evidence>
<sequence length="670" mass="74544">MLAIAGIGVAAASAYYWARKPRPSQPPFDLQHQTIVEGPELIHYSRFTQKGNGMKFMRYLYEDTKTLYDVFPRGARISNNGPCLGWRNATTKEYQWMNYKETMSRSQNFGSGLVALGLKPGPDTLVGVYSQNNPEWVLSEYGLYSNSMVVVPLYDTLGPDASRFIINQAEMSLVICENEDKCKSLLTDTPACLKIMVHIKPISNATVELAKSKGITTLSFEYVENLGAQNKHKPTVPPKPEDLCIVCYTSGTTGNPKGVMLTHENVIADASAILLHMGDEKPNKTDVMISFLPLAHMLERISHLVLYIGGGSIGFFGGDVRHLMDDMVALKPTITPAVPRIFNRIYDKVQSGLKSSSVKRFLFNTALSSKENDLRRGIMGKNTIWDKLVLKKVQDAMGGRIRLIVVGSAPLAGAVMTFMRCALGCVIIECYGLTECAAPTTLTVNGDFTSEHVGTPIPCCAIKLVDVPDMNYFAVSGRGEICIKGTNVFKGYFKDPEKTKETIDKDGWLHTGDIGTFLDNGTLKIIDRKKHIFKLSQGEYIAPEKIESLYMKSQYVAQVFVHGESIKSCVIGIIVPDEEFIKQYAEIRGFFGSFSVLCNVAEIKQLIMNDITELGKKGGLKSFEQVKDIYLHPELFTVQNGLLTPVLKSKRPDLRTYFKRQLEEMYSKLD</sequence>
<keyword evidence="3 13" id="KW-0547">Nucleotide-binding</keyword>
<evidence type="ECO:0000256" key="5">
    <source>
        <dbReference type="ARBA" id="ARBA00022840"/>
    </source>
</evidence>
<dbReference type="Pfam" id="PF00501">
    <property type="entry name" value="AMP-binding"/>
    <property type="match status" value="1"/>
</dbReference>
<dbReference type="InterPro" id="IPR045311">
    <property type="entry name" value="LC-FACS_euk"/>
</dbReference>
<dbReference type="CDD" id="cd05927">
    <property type="entry name" value="LC-FACS_euk"/>
    <property type="match status" value="1"/>
</dbReference>
<dbReference type="HOGENOM" id="CLU_000022_45_4_1"/>
<comment type="catalytic activity">
    <reaction evidence="10">
        <text>(5Z,8Z,11Z,14Z)-eicosatetraenoate + ATP + CoA = (5Z,8Z,11Z,14Z)-eicosatetraenoyl-CoA + AMP + diphosphate</text>
        <dbReference type="Rhea" id="RHEA:19713"/>
        <dbReference type="ChEBI" id="CHEBI:30616"/>
        <dbReference type="ChEBI" id="CHEBI:32395"/>
        <dbReference type="ChEBI" id="CHEBI:33019"/>
        <dbReference type="ChEBI" id="CHEBI:57287"/>
        <dbReference type="ChEBI" id="CHEBI:57368"/>
        <dbReference type="ChEBI" id="CHEBI:456215"/>
        <dbReference type="EC" id="6.2.1.15"/>
    </reaction>
    <physiologicalReaction direction="left-to-right" evidence="10">
        <dbReference type="Rhea" id="RHEA:19714"/>
    </physiologicalReaction>
</comment>
<keyword evidence="5 13" id="KW-0067">ATP-binding</keyword>
<dbReference type="GO" id="GO:0005524">
    <property type="term" value="F:ATP binding"/>
    <property type="evidence" value="ECO:0007669"/>
    <property type="project" value="UniProtKB-KW"/>
</dbReference>
<proteinExistence type="inferred from homology"/>
<evidence type="ECO:0000256" key="11">
    <source>
        <dbReference type="ARBA" id="ARBA00024565"/>
    </source>
</evidence>
<evidence type="ECO:0000313" key="15">
    <source>
        <dbReference type="EMBL" id="EFX81815.1"/>
    </source>
</evidence>
<evidence type="ECO:0000256" key="3">
    <source>
        <dbReference type="ARBA" id="ARBA00022741"/>
    </source>
</evidence>
<evidence type="ECO:0000256" key="10">
    <source>
        <dbReference type="ARBA" id="ARBA00024548"/>
    </source>
</evidence>
<protein>
    <recommendedName>
        <fullName evidence="13">Long-chain-fatty-acid--CoA ligase</fullName>
        <ecNumber evidence="13">6.2.1.3</ecNumber>
    </recommendedName>
</protein>
<keyword evidence="13" id="KW-0443">Lipid metabolism</keyword>
<dbReference type="InterPro" id="IPR042099">
    <property type="entry name" value="ANL_N_sf"/>
</dbReference>
<dbReference type="STRING" id="6669.E9GFG1"/>
<evidence type="ECO:0000259" key="14">
    <source>
        <dbReference type="Pfam" id="PF00501"/>
    </source>
</evidence>
<comment type="catalytic activity">
    <reaction evidence="8">
        <text>12-hydroxy-(5Z,8Z,10E,14Z)-eicosatetraenoate + ATP + CoA = 12-hydroxy-(5Z,8Z,10E,14Z)-eicosatetraenoyl-CoA + AMP + diphosphate</text>
        <dbReference type="Rhea" id="RHEA:52112"/>
        <dbReference type="ChEBI" id="CHEBI:30616"/>
        <dbReference type="ChEBI" id="CHEBI:33019"/>
        <dbReference type="ChEBI" id="CHEBI:57287"/>
        <dbReference type="ChEBI" id="CHEBI:90718"/>
        <dbReference type="ChEBI" id="CHEBI:136408"/>
        <dbReference type="ChEBI" id="CHEBI:456215"/>
    </reaction>
    <physiologicalReaction direction="left-to-right" evidence="8">
        <dbReference type="Rhea" id="RHEA:52113"/>
    </physiologicalReaction>
</comment>
<comment type="catalytic activity">
    <reaction evidence="9">
        <text>15-hydroxy-(5Z,8Z,11Z,13E)-eicosatetraenoate + ATP + CoA = 15-hydroxy-(5Z,8Z,11Z,13E)-eicosatetraenoyl-CoA + AMP + diphosphate</text>
        <dbReference type="Rhea" id="RHEA:52116"/>
        <dbReference type="ChEBI" id="CHEBI:30616"/>
        <dbReference type="ChEBI" id="CHEBI:33019"/>
        <dbReference type="ChEBI" id="CHEBI:57287"/>
        <dbReference type="ChEBI" id="CHEBI:78832"/>
        <dbReference type="ChEBI" id="CHEBI:136409"/>
        <dbReference type="ChEBI" id="CHEBI:456215"/>
    </reaction>
    <physiologicalReaction direction="left-to-right" evidence="9">
        <dbReference type="Rhea" id="RHEA:52117"/>
    </physiologicalReaction>
</comment>
<dbReference type="InParanoid" id="E9GFG1"/>
<dbReference type="OMA" id="WYHSIGL"/>
<organism evidence="15 16">
    <name type="scientific">Daphnia pulex</name>
    <name type="common">Water flea</name>
    <dbReference type="NCBI Taxonomy" id="6669"/>
    <lineage>
        <taxon>Eukaryota</taxon>
        <taxon>Metazoa</taxon>
        <taxon>Ecdysozoa</taxon>
        <taxon>Arthropoda</taxon>
        <taxon>Crustacea</taxon>
        <taxon>Branchiopoda</taxon>
        <taxon>Diplostraca</taxon>
        <taxon>Cladocera</taxon>
        <taxon>Anomopoda</taxon>
        <taxon>Daphniidae</taxon>
        <taxon>Daphnia</taxon>
    </lineage>
</organism>
<evidence type="ECO:0000256" key="7">
    <source>
        <dbReference type="ARBA" id="ARBA00024484"/>
    </source>
</evidence>
<accession>E9GFG1</accession>